<dbReference type="STRING" id="118967.SAMN02745191_1692"/>
<name>A0A1T4NLW6_9FIRM</name>
<evidence type="ECO:0000256" key="7">
    <source>
        <dbReference type="ARBA" id="ARBA00022989"/>
    </source>
</evidence>
<dbReference type="EMBL" id="FUWY01000004">
    <property type="protein sequence ID" value="SJZ80106.1"/>
    <property type="molecule type" value="Genomic_DNA"/>
</dbReference>
<dbReference type="InterPro" id="IPR004700">
    <property type="entry name" value="PTS_IIC_man"/>
</dbReference>
<dbReference type="Pfam" id="PF03609">
    <property type="entry name" value="EII-Sor"/>
    <property type="match status" value="1"/>
</dbReference>
<accession>A0A1T4NLW6</accession>
<keyword evidence="8 9" id="KW-0472">Membrane</keyword>
<dbReference type="Proteomes" id="UP000243297">
    <property type="component" value="Unassembled WGS sequence"/>
</dbReference>
<feature type="transmembrane region" description="Helical" evidence="9">
    <location>
        <begin position="175"/>
        <end position="196"/>
    </location>
</feature>
<evidence type="ECO:0000256" key="3">
    <source>
        <dbReference type="ARBA" id="ARBA00022475"/>
    </source>
</evidence>
<dbReference type="PROSITE" id="PS51106">
    <property type="entry name" value="PTS_EIIC_TYPE_4"/>
    <property type="match status" value="1"/>
</dbReference>
<evidence type="ECO:0000256" key="4">
    <source>
        <dbReference type="ARBA" id="ARBA00022597"/>
    </source>
</evidence>
<feature type="transmembrane region" description="Helical" evidence="9">
    <location>
        <begin position="42"/>
        <end position="63"/>
    </location>
</feature>
<keyword evidence="3" id="KW-1003">Cell membrane</keyword>
<dbReference type="OrthoDB" id="9815089at2"/>
<evidence type="ECO:0000256" key="6">
    <source>
        <dbReference type="ARBA" id="ARBA00022692"/>
    </source>
</evidence>
<feature type="transmembrane region" description="Helical" evidence="9">
    <location>
        <begin position="9"/>
        <end position="30"/>
    </location>
</feature>
<sequence length="268" mass="28543">MQITLMQGLMLAIAAIIIGVDYWLEALFIFRPLVVSTVTGIILGNVQLGLATGALTELAFAGLTPAGGTQPPNPVLAGFMSTTIAYTAGVSAETALGLCLPFSFLMQYVILFFYSSFSFFMAGADKAAEEGNVAKIRRINITTTLIVALSYGVIVFACTYLAQEPMANFVTSMPAWLIHGLEVAGGILPAIGFGMLLRVMMKAKYIPFFIAGFLMMNFIPMNNLLPVAMLGTAFALFDFFNAKARRTAIEEAIANNSGSTGGNKNVGI</sequence>
<evidence type="ECO:0000256" key="5">
    <source>
        <dbReference type="ARBA" id="ARBA00022683"/>
    </source>
</evidence>
<dbReference type="PANTHER" id="PTHR32502">
    <property type="entry name" value="N-ACETYLGALACTOSAMINE PERMEASE II COMPONENT-RELATED"/>
    <property type="match status" value="1"/>
</dbReference>
<keyword evidence="4" id="KW-0762">Sugar transport</keyword>
<keyword evidence="7 9" id="KW-1133">Transmembrane helix</keyword>
<evidence type="ECO:0000256" key="2">
    <source>
        <dbReference type="ARBA" id="ARBA00022448"/>
    </source>
</evidence>
<feature type="transmembrane region" description="Helical" evidence="9">
    <location>
        <begin position="145"/>
        <end position="163"/>
    </location>
</feature>
<dbReference type="PANTHER" id="PTHR32502:SF8">
    <property type="entry name" value="N-ACETYLGALACTOSAMINE PERMEASE IIC COMPONENT 1"/>
    <property type="match status" value="1"/>
</dbReference>
<dbReference type="GO" id="GO:0005886">
    <property type="term" value="C:plasma membrane"/>
    <property type="evidence" value="ECO:0007669"/>
    <property type="project" value="UniProtKB-SubCell"/>
</dbReference>
<feature type="transmembrane region" description="Helical" evidence="9">
    <location>
        <begin position="104"/>
        <end position="124"/>
    </location>
</feature>
<dbReference type="NCBIfam" id="NF007289">
    <property type="entry name" value="PRK09757.1"/>
    <property type="match status" value="1"/>
</dbReference>
<keyword evidence="5" id="KW-0598">Phosphotransferase system</keyword>
<evidence type="ECO:0000256" key="1">
    <source>
        <dbReference type="ARBA" id="ARBA00004651"/>
    </source>
</evidence>
<evidence type="ECO:0000256" key="9">
    <source>
        <dbReference type="SAM" id="Phobius"/>
    </source>
</evidence>
<dbReference type="RefSeq" id="WP_078712081.1">
    <property type="nucleotide sequence ID" value="NZ_FUWY01000004.1"/>
</dbReference>
<evidence type="ECO:0000313" key="11">
    <source>
        <dbReference type="Proteomes" id="UP000243297"/>
    </source>
</evidence>
<keyword evidence="2" id="KW-0813">Transport</keyword>
<keyword evidence="6 9" id="KW-0812">Transmembrane</keyword>
<dbReference type="InterPro" id="IPR050303">
    <property type="entry name" value="GatZ_KbaZ_carbometab"/>
</dbReference>
<proteinExistence type="predicted"/>
<evidence type="ECO:0000256" key="8">
    <source>
        <dbReference type="ARBA" id="ARBA00023136"/>
    </source>
</evidence>
<dbReference type="AlphaFoldDB" id="A0A1T4NLW6"/>
<organism evidence="10 11">
    <name type="scientific">Anaerorhabdus furcosa</name>
    <dbReference type="NCBI Taxonomy" id="118967"/>
    <lineage>
        <taxon>Bacteria</taxon>
        <taxon>Bacillati</taxon>
        <taxon>Bacillota</taxon>
        <taxon>Erysipelotrichia</taxon>
        <taxon>Erysipelotrichales</taxon>
        <taxon>Erysipelotrichaceae</taxon>
        <taxon>Anaerorhabdus</taxon>
    </lineage>
</organism>
<keyword evidence="11" id="KW-1185">Reference proteome</keyword>
<dbReference type="GO" id="GO:0009401">
    <property type="term" value="P:phosphoenolpyruvate-dependent sugar phosphotransferase system"/>
    <property type="evidence" value="ECO:0007669"/>
    <property type="project" value="UniProtKB-KW"/>
</dbReference>
<evidence type="ECO:0000313" key="10">
    <source>
        <dbReference type="EMBL" id="SJZ80106.1"/>
    </source>
</evidence>
<comment type="subcellular location">
    <subcellularLocation>
        <location evidence="1">Cell membrane</location>
        <topology evidence="1">Multi-pass membrane protein</topology>
    </subcellularLocation>
</comment>
<reference evidence="11" key="1">
    <citation type="submission" date="2017-02" db="EMBL/GenBank/DDBJ databases">
        <authorList>
            <person name="Varghese N."/>
            <person name="Submissions S."/>
        </authorList>
    </citation>
    <scope>NUCLEOTIDE SEQUENCE [LARGE SCALE GENOMIC DNA]</scope>
    <source>
        <strain evidence="11">ATCC 25662</strain>
    </source>
</reference>
<gene>
    <name evidence="10" type="ORF">SAMN02745191_1692</name>
</gene>
<protein>
    <submittedName>
        <fullName evidence="10">PTS system, galactosamine-specific IIC component</fullName>
    </submittedName>
</protein>